<dbReference type="RefSeq" id="WP_005960357.1">
    <property type="nucleotide sequence ID" value="NZ_ALKK01000011.1"/>
</dbReference>
<dbReference type="Proteomes" id="UP000003120">
    <property type="component" value="Unassembled WGS sequence"/>
</dbReference>
<dbReference type="AlphaFoldDB" id="A0AAN3VX66"/>
<accession>A0AAN3VX66</accession>
<gene>
    <name evidence="2" type="ORF">HMPREF1127_1086</name>
</gene>
<keyword evidence="1" id="KW-0175">Coiled coil</keyword>
<dbReference type="GeneID" id="75075227"/>
<feature type="coiled-coil region" evidence="1">
    <location>
        <begin position="95"/>
        <end position="125"/>
    </location>
</feature>
<comment type="caution">
    <text evidence="2">The sequence shown here is derived from an EMBL/GenBank/DDBJ whole genome shotgun (WGS) entry which is preliminary data.</text>
</comment>
<reference evidence="2 3" key="1">
    <citation type="submission" date="2012-07" db="EMBL/GenBank/DDBJ databases">
        <authorList>
            <person name="Durkin A.S."/>
            <person name="McCorrison J."/>
            <person name="Torralba M."/>
            <person name="Gillis M."/>
            <person name="Methe B."/>
            <person name="Sutton G."/>
            <person name="Nelson K.E."/>
        </authorList>
    </citation>
    <scope>NUCLEOTIDE SEQUENCE [LARGE SCALE GENOMIC DNA]</scope>
    <source>
        <strain evidence="2 3">Fnf 1007</strain>
    </source>
</reference>
<dbReference type="EMBL" id="ALKK01000011">
    <property type="protein sequence ID" value="EJU18745.1"/>
    <property type="molecule type" value="Genomic_DNA"/>
</dbReference>
<name>A0AAN3VX66_9FUSO</name>
<evidence type="ECO:0000313" key="2">
    <source>
        <dbReference type="EMBL" id="EJU18745.1"/>
    </source>
</evidence>
<evidence type="ECO:0000256" key="1">
    <source>
        <dbReference type="SAM" id="Coils"/>
    </source>
</evidence>
<evidence type="ECO:0000313" key="3">
    <source>
        <dbReference type="Proteomes" id="UP000003120"/>
    </source>
</evidence>
<proteinExistence type="predicted"/>
<organism evidence="2 3">
    <name type="scientific">Fusobacterium necrophorum subsp. funduliforme Fnf 1007</name>
    <dbReference type="NCBI Taxonomy" id="1161424"/>
    <lineage>
        <taxon>Bacteria</taxon>
        <taxon>Fusobacteriati</taxon>
        <taxon>Fusobacteriota</taxon>
        <taxon>Fusobacteriia</taxon>
        <taxon>Fusobacteriales</taxon>
        <taxon>Fusobacteriaceae</taxon>
        <taxon>Fusobacterium</taxon>
    </lineage>
</organism>
<sequence>MEKKTIVTRISYKDNAGEIKTLILSRNEIMEVNEKCLTNMVLSKEELEELEKAFGKEIGAIFCYVENSGYVQNKVEHDTKIKNSCCTDKKISSEMEEFLLEIEAFKKKMQELEFTYKEVAELTKEFVKARVVELPKYCSFKVYSCNKDKSKFLNASNAHIT</sequence>
<protein>
    <submittedName>
        <fullName evidence="2">Uncharacterized protein</fullName>
    </submittedName>
</protein>